<dbReference type="EMBL" id="CP005074">
    <property type="protein sequence ID" value="AGR41250.1"/>
    <property type="molecule type" value="Genomic_DNA"/>
</dbReference>
<evidence type="ECO:0000313" key="1">
    <source>
        <dbReference type="EMBL" id="AGR41250.1"/>
    </source>
</evidence>
<dbReference type="AlphaFoldDB" id="S5MHC8"/>
<organism evidence="1 2">
    <name type="scientific">Spiroplasma taiwanense CT-1</name>
    <dbReference type="NCBI Taxonomy" id="1276220"/>
    <lineage>
        <taxon>Bacteria</taxon>
        <taxon>Bacillati</taxon>
        <taxon>Mycoplasmatota</taxon>
        <taxon>Mollicutes</taxon>
        <taxon>Entomoplasmatales</taxon>
        <taxon>Spiroplasmataceae</taxon>
        <taxon>Spiroplasma</taxon>
    </lineage>
</organism>
<evidence type="ECO:0000313" key="2">
    <source>
        <dbReference type="Proteomes" id="UP000014984"/>
    </source>
</evidence>
<reference evidence="1 2" key="1">
    <citation type="journal article" date="2013" name="Genome Biol. Evol.">
        <title>Comparison of metabolic capacities and inference of gene content evolution in mosquito-associated Spiroplasma diminutum and S. taiwanense.</title>
        <authorList>
            <person name="Lo W.S."/>
            <person name="Ku C."/>
            <person name="Chen L.L."/>
            <person name="Chang T.H."/>
            <person name="Kuo C.H."/>
        </authorList>
    </citation>
    <scope>NUCLEOTIDE SEQUENCE [LARGE SCALE GENOMIC DNA]</scope>
    <source>
        <strain evidence="1">CT-1</strain>
    </source>
</reference>
<dbReference type="RefSeq" id="WP_020834389.1">
    <property type="nucleotide sequence ID" value="NC_021846.1"/>
</dbReference>
<protein>
    <submittedName>
        <fullName evidence="1">Uncharacterized protein</fullName>
    </submittedName>
</protein>
<dbReference type="HOGENOM" id="CLU_1214198_0_0_14"/>
<keyword evidence="2" id="KW-1185">Reference proteome</keyword>
<sequence length="228" mass="26984">MKLIELVDFRKIIFKFYEKDIKNFITSPDFEVSQEQKEELEAIAKTEDSKTLLEGLDNFFNKYQESSSMDFNLMLTLLLQRYHYFNNAVIQWIGYCNDIKEDISITDSGMIFMDYISEFFAAQIDYFNKDYLKSIQDFDVESWNKKFVEELKRILIEMTYNPDFTKKLEATEKMVHFIQDTKNIYSSLEGVGIEAHKSVFLSQTNELKIIFQSMNNLINEILKALVSN</sequence>
<dbReference type="PATRIC" id="fig|1276220.3.peg.643"/>
<proteinExistence type="predicted"/>
<name>S5MHC8_9MOLU</name>
<dbReference type="Proteomes" id="UP000014984">
    <property type="component" value="Chromosome"/>
</dbReference>
<dbReference type="STRING" id="1276220.STAIW_v1c06310"/>
<gene>
    <name evidence="1" type="ORF">STAIW_v1c06310</name>
</gene>
<dbReference type="OrthoDB" id="389120at2"/>
<accession>S5MHC8</accession>
<dbReference type="KEGG" id="stai:STAIW_v1c06310"/>